<evidence type="ECO:0000313" key="1">
    <source>
        <dbReference type="EMBL" id="KAI3664965.1"/>
    </source>
</evidence>
<keyword evidence="2" id="KW-1185">Reference proteome</keyword>
<dbReference type="EMBL" id="CM042064">
    <property type="protein sequence ID" value="KAI3664965.1"/>
    <property type="molecule type" value="Genomic_DNA"/>
</dbReference>
<name>A0ACB8XEJ5_ARCLA</name>
<accession>A0ACB8XEJ5</accession>
<sequence length="435" mass="50958">MPPQSWSSMPIEADAYPSYSTQQGLNHFDLNTDGLDLDADISESDESQKADRATWSVEEDKVLAMAYVPISTDPIVGDRGITTCKKYFNSKHFNLTMNGDQEIQEFWINEFKDDVEDEIDQIQLQLVEQRQNYYEEGQGSANRKKYFNRDREGGHIRLYNDYFSSDPVYGSEIFRRRFRMQRDLFLRIVNRLESHYPYFQQRVDAIKKKGLSPIQKCAAAIRQLAYGTPADHYDEYLRVAESTAIECILGSLDCMHWEWKNCPVAWKGQFTRGDHGSPTIILEAVASVDLWIWHAFFGIAGSRNDINSFPCPQDAKRKLFKQRQESARKDVERAFGVLQSRWSIIKGPSRMWYKEQLRDIMHTCIILHNMIVEDEGDVLINWVDDETDNSTQAFQGSTHEFQEYLQRNSEMRSNEMHHQLRADLVEYIWLNRDYE</sequence>
<evidence type="ECO:0000313" key="2">
    <source>
        <dbReference type="Proteomes" id="UP001055879"/>
    </source>
</evidence>
<comment type="caution">
    <text evidence="1">The sequence shown here is derived from an EMBL/GenBank/DDBJ whole genome shotgun (WGS) entry which is preliminary data.</text>
</comment>
<dbReference type="Proteomes" id="UP001055879">
    <property type="component" value="Linkage Group LG18"/>
</dbReference>
<proteinExistence type="predicted"/>
<organism evidence="1 2">
    <name type="scientific">Arctium lappa</name>
    <name type="common">Greater burdock</name>
    <name type="synonym">Lappa major</name>
    <dbReference type="NCBI Taxonomy" id="4217"/>
    <lineage>
        <taxon>Eukaryota</taxon>
        <taxon>Viridiplantae</taxon>
        <taxon>Streptophyta</taxon>
        <taxon>Embryophyta</taxon>
        <taxon>Tracheophyta</taxon>
        <taxon>Spermatophyta</taxon>
        <taxon>Magnoliopsida</taxon>
        <taxon>eudicotyledons</taxon>
        <taxon>Gunneridae</taxon>
        <taxon>Pentapetalae</taxon>
        <taxon>asterids</taxon>
        <taxon>campanulids</taxon>
        <taxon>Asterales</taxon>
        <taxon>Asteraceae</taxon>
        <taxon>Carduoideae</taxon>
        <taxon>Cardueae</taxon>
        <taxon>Arctiinae</taxon>
        <taxon>Arctium</taxon>
    </lineage>
</organism>
<protein>
    <submittedName>
        <fullName evidence="1">Uncharacterized protein</fullName>
    </submittedName>
</protein>
<reference evidence="1 2" key="2">
    <citation type="journal article" date="2022" name="Mol. Ecol. Resour.">
        <title>The genomes of chicory, endive, great burdock and yacon provide insights into Asteraceae paleo-polyploidization history and plant inulin production.</title>
        <authorList>
            <person name="Fan W."/>
            <person name="Wang S."/>
            <person name="Wang H."/>
            <person name="Wang A."/>
            <person name="Jiang F."/>
            <person name="Liu H."/>
            <person name="Zhao H."/>
            <person name="Xu D."/>
            <person name="Zhang Y."/>
        </authorList>
    </citation>
    <scope>NUCLEOTIDE SEQUENCE [LARGE SCALE GENOMIC DNA]</scope>
    <source>
        <strain evidence="2">cv. Niubang</strain>
    </source>
</reference>
<reference evidence="2" key="1">
    <citation type="journal article" date="2022" name="Mol. Ecol. Resour.">
        <title>The genomes of chicory, endive, great burdock and yacon provide insights into Asteraceae palaeo-polyploidization history and plant inulin production.</title>
        <authorList>
            <person name="Fan W."/>
            <person name="Wang S."/>
            <person name="Wang H."/>
            <person name="Wang A."/>
            <person name="Jiang F."/>
            <person name="Liu H."/>
            <person name="Zhao H."/>
            <person name="Xu D."/>
            <person name="Zhang Y."/>
        </authorList>
    </citation>
    <scope>NUCLEOTIDE SEQUENCE [LARGE SCALE GENOMIC DNA]</scope>
    <source>
        <strain evidence="2">cv. Niubang</strain>
    </source>
</reference>
<gene>
    <name evidence="1" type="ORF">L6452_43580</name>
</gene>